<proteinExistence type="predicted"/>
<protein>
    <submittedName>
        <fullName evidence="1">Uncharacterized protein</fullName>
    </submittedName>
</protein>
<accession>B6WRQ8</accession>
<gene>
    <name evidence="1" type="ORF">DESPIG_00749</name>
</gene>
<evidence type="ECO:0000313" key="2">
    <source>
        <dbReference type="Proteomes" id="UP000003676"/>
    </source>
</evidence>
<dbReference type="OrthoDB" id="8759063at2"/>
<dbReference type="RefSeq" id="WP_006004879.1">
    <property type="nucleotide sequence ID" value="NZ_DS996354.1"/>
</dbReference>
<evidence type="ECO:0000313" key="1">
    <source>
        <dbReference type="EMBL" id="EEB34364.1"/>
    </source>
</evidence>
<organism evidence="1 2">
    <name type="scientific">Desulfovibrio piger ATCC 29098</name>
    <dbReference type="NCBI Taxonomy" id="411464"/>
    <lineage>
        <taxon>Bacteria</taxon>
        <taxon>Pseudomonadati</taxon>
        <taxon>Thermodesulfobacteriota</taxon>
        <taxon>Desulfovibrionia</taxon>
        <taxon>Desulfovibrionales</taxon>
        <taxon>Desulfovibrionaceae</taxon>
        <taxon>Desulfovibrio</taxon>
    </lineage>
</organism>
<dbReference type="EMBL" id="ABXU01000024">
    <property type="protein sequence ID" value="EEB34364.1"/>
    <property type="molecule type" value="Genomic_DNA"/>
</dbReference>
<dbReference type="Proteomes" id="UP000003676">
    <property type="component" value="Unassembled WGS sequence"/>
</dbReference>
<dbReference type="eggNOG" id="ENOG5031EG4">
    <property type="taxonomic scope" value="Bacteria"/>
</dbReference>
<sequence length="68" mass="7606">MPDYISRQGEAWDQIALSRLSGEHQMGDVLALNVDELDALLLSGETRVSVPEQAAAERVRSLPPWERM</sequence>
<reference evidence="1 2" key="1">
    <citation type="submission" date="2008-10" db="EMBL/GenBank/DDBJ databases">
        <title>Draft genome sequence of Desulvovibrio piger (ATCC 29098).</title>
        <authorList>
            <person name="Sudarsanam P."/>
            <person name="Ley R."/>
            <person name="Guruge J."/>
            <person name="Turnbaugh P.J."/>
            <person name="Mahowald M."/>
            <person name="Liep D."/>
            <person name="Gordon J."/>
        </authorList>
    </citation>
    <scope>NUCLEOTIDE SEQUENCE [LARGE SCALE GENOMIC DNA]</scope>
    <source>
        <strain evidence="1 2">ATCC 29098</strain>
    </source>
</reference>
<name>B6WRQ8_9BACT</name>
<reference evidence="1 2" key="2">
    <citation type="submission" date="2008-10" db="EMBL/GenBank/DDBJ databases">
        <authorList>
            <person name="Fulton L."/>
            <person name="Clifton S."/>
            <person name="Fulton B."/>
            <person name="Xu J."/>
            <person name="Minx P."/>
            <person name="Pepin K.H."/>
            <person name="Johnson M."/>
            <person name="Bhonagiri V."/>
            <person name="Nash W.E."/>
            <person name="Mardis E.R."/>
            <person name="Wilson R.K."/>
        </authorList>
    </citation>
    <scope>NUCLEOTIDE SEQUENCE [LARGE SCALE GENOMIC DNA]</scope>
    <source>
        <strain evidence="1 2">ATCC 29098</strain>
    </source>
</reference>
<dbReference type="AlphaFoldDB" id="B6WRQ8"/>
<comment type="caution">
    <text evidence="1">The sequence shown here is derived from an EMBL/GenBank/DDBJ whole genome shotgun (WGS) entry which is preliminary data.</text>
</comment>
<dbReference type="HOGENOM" id="CLU_175462_0_2_7"/>